<dbReference type="InterPro" id="IPR003423">
    <property type="entry name" value="OMP_efflux"/>
</dbReference>
<evidence type="ECO:0000256" key="4">
    <source>
        <dbReference type="ARBA" id="ARBA00022452"/>
    </source>
</evidence>
<reference evidence="8 9" key="1">
    <citation type="submission" date="2016-10" db="EMBL/GenBank/DDBJ databases">
        <authorList>
            <person name="de Groot N.N."/>
        </authorList>
    </citation>
    <scope>NUCLEOTIDE SEQUENCE [LARGE SCALE GENOMIC DNA]</scope>
    <source>
        <strain evidence="8 9">GAS232</strain>
    </source>
</reference>
<protein>
    <submittedName>
        <fullName evidence="8">Outer membrane protein TolC</fullName>
    </submittedName>
</protein>
<organism evidence="8 9">
    <name type="scientific">Terriglobus roseus</name>
    <dbReference type="NCBI Taxonomy" id="392734"/>
    <lineage>
        <taxon>Bacteria</taxon>
        <taxon>Pseudomonadati</taxon>
        <taxon>Acidobacteriota</taxon>
        <taxon>Terriglobia</taxon>
        <taxon>Terriglobales</taxon>
        <taxon>Acidobacteriaceae</taxon>
        <taxon>Terriglobus</taxon>
    </lineage>
</organism>
<dbReference type="GO" id="GO:0009279">
    <property type="term" value="C:cell outer membrane"/>
    <property type="evidence" value="ECO:0007669"/>
    <property type="project" value="UniProtKB-SubCell"/>
</dbReference>
<dbReference type="Gene3D" id="1.20.1600.10">
    <property type="entry name" value="Outer membrane efflux proteins (OEP)"/>
    <property type="match status" value="1"/>
</dbReference>
<keyword evidence="6" id="KW-0472">Membrane</keyword>
<evidence type="ECO:0000256" key="6">
    <source>
        <dbReference type="ARBA" id="ARBA00023136"/>
    </source>
</evidence>
<evidence type="ECO:0000313" key="9">
    <source>
        <dbReference type="Proteomes" id="UP000182427"/>
    </source>
</evidence>
<dbReference type="SUPFAM" id="SSF56954">
    <property type="entry name" value="Outer membrane efflux proteins (OEP)"/>
    <property type="match status" value="1"/>
</dbReference>
<evidence type="ECO:0000256" key="1">
    <source>
        <dbReference type="ARBA" id="ARBA00004442"/>
    </source>
</evidence>
<accession>A0A1G7GUB0</accession>
<proteinExistence type="inferred from homology"/>
<dbReference type="Pfam" id="PF02321">
    <property type="entry name" value="OEP"/>
    <property type="match status" value="1"/>
</dbReference>
<evidence type="ECO:0000313" key="8">
    <source>
        <dbReference type="EMBL" id="SDE91736.1"/>
    </source>
</evidence>
<dbReference type="GO" id="GO:0015562">
    <property type="term" value="F:efflux transmembrane transporter activity"/>
    <property type="evidence" value="ECO:0007669"/>
    <property type="project" value="InterPro"/>
</dbReference>
<evidence type="ECO:0000256" key="7">
    <source>
        <dbReference type="ARBA" id="ARBA00023237"/>
    </source>
</evidence>
<dbReference type="GO" id="GO:0015288">
    <property type="term" value="F:porin activity"/>
    <property type="evidence" value="ECO:0007669"/>
    <property type="project" value="TreeGrafter"/>
</dbReference>
<dbReference type="InterPro" id="IPR051906">
    <property type="entry name" value="TolC-like"/>
</dbReference>
<dbReference type="AlphaFoldDB" id="A0A1G7GUB0"/>
<keyword evidence="5" id="KW-0812">Transmembrane</keyword>
<dbReference type="EMBL" id="LT629690">
    <property type="protein sequence ID" value="SDE91736.1"/>
    <property type="molecule type" value="Genomic_DNA"/>
</dbReference>
<sequence>MRNGHCTHNGRFVSWCELYERHCLGTPPLDASEWLCRYGLPHSGRFIAYEDDFSRLTMPFKPRLRFEKYRCIMEFRAKVSSGIGTVLIALSSISVAQQVQVTTPRHLTLPDAIQLAKANEPTFATALATQQSAKIDAYLAKAALLPSATYHNQMLYTQPNGQTNQGGQVGAQASPIFIANNAVHEYVSQAVVDEKVGWKGIADAQVASANSARAAAELEVARRGLVATVVSLYYAVSSSAAKARVQTEAFAEAKDFTTTTQQREAAREVAHADVVKAQLQMQQKQRDLSDAKVAEQKATLELAVLMFPDPRTPYTTDPPPVSRNLPTKEEVDQAASTNNPEIRSALAGLRAANAGVTSARAAYLPDLGLNFTYGIDAPQFAKRGPDDVRNLGYSISGTIDIPVWDWFSTQKRVKQSEIQRDAAKVTLTAAQRRLIATLEESYTEAAAARDQLDLLDQSVVTAEESLRLTKLRYSAGESSALEVVDAQNSFLAARTAQADGVVRYEAALASLQILTGTL</sequence>
<dbReference type="PANTHER" id="PTHR30026:SF20">
    <property type="entry name" value="OUTER MEMBRANE PROTEIN TOLC"/>
    <property type="match status" value="1"/>
</dbReference>
<keyword evidence="3" id="KW-0813">Transport</keyword>
<gene>
    <name evidence="8" type="ORF">SAMN05444167_0806</name>
</gene>
<keyword evidence="7" id="KW-0998">Cell outer membrane</keyword>
<keyword evidence="4" id="KW-1134">Transmembrane beta strand</keyword>
<evidence type="ECO:0000256" key="5">
    <source>
        <dbReference type="ARBA" id="ARBA00022692"/>
    </source>
</evidence>
<name>A0A1G7GUB0_9BACT</name>
<evidence type="ECO:0000256" key="3">
    <source>
        <dbReference type="ARBA" id="ARBA00022448"/>
    </source>
</evidence>
<comment type="subcellular location">
    <subcellularLocation>
        <location evidence="1">Cell outer membrane</location>
    </subcellularLocation>
</comment>
<comment type="similarity">
    <text evidence="2">Belongs to the outer membrane factor (OMF) (TC 1.B.17) family.</text>
</comment>
<keyword evidence="9" id="KW-1185">Reference proteome</keyword>
<dbReference type="PANTHER" id="PTHR30026">
    <property type="entry name" value="OUTER MEMBRANE PROTEIN TOLC"/>
    <property type="match status" value="1"/>
</dbReference>
<dbReference type="Proteomes" id="UP000182427">
    <property type="component" value="Chromosome I"/>
</dbReference>
<evidence type="ECO:0000256" key="2">
    <source>
        <dbReference type="ARBA" id="ARBA00007613"/>
    </source>
</evidence>
<dbReference type="GO" id="GO:1990281">
    <property type="term" value="C:efflux pump complex"/>
    <property type="evidence" value="ECO:0007669"/>
    <property type="project" value="TreeGrafter"/>
</dbReference>